<accession>A0AAW8DRG5</accession>
<evidence type="ECO:0000313" key="3">
    <source>
        <dbReference type="Proteomes" id="UP001244295"/>
    </source>
</evidence>
<name>A0AAW8DRG5_9BURK</name>
<comment type="caution">
    <text evidence="2">The sequence shown here is derived from an EMBL/GenBank/DDBJ whole genome shotgun (WGS) entry which is preliminary data.</text>
</comment>
<sequence length="207" mass="22300">MRQMNRCLIALISSLLLVACAELNPRTMSAIPAGAKLTLDEPFIYTHEFSMRAGPPATVWLVAGDYQAKLKDENGVYYFGPSKCHQVIDPVGKVHLRDECGIFVPFDARRPAEIFHIKGRREVVPLDKSVVPSASGPEAFTQAQIAANPQLGAASAGIASALSDGIIFAIEEQRKGNLVFSGVLKADGSKLRSALKGSEMESSSRSR</sequence>
<gene>
    <name evidence="2" type="ORF">J2W25_000856</name>
</gene>
<proteinExistence type="predicted"/>
<dbReference type="RefSeq" id="WP_307635834.1">
    <property type="nucleotide sequence ID" value="NZ_JAUSRR010000002.1"/>
</dbReference>
<dbReference type="Proteomes" id="UP001244295">
    <property type="component" value="Unassembled WGS sequence"/>
</dbReference>
<keyword evidence="1" id="KW-0732">Signal</keyword>
<dbReference type="AlphaFoldDB" id="A0AAW8DRG5"/>
<protein>
    <recommendedName>
        <fullName evidence="4">Lipoprotein</fullName>
    </recommendedName>
</protein>
<evidence type="ECO:0000313" key="2">
    <source>
        <dbReference type="EMBL" id="MDP9921841.1"/>
    </source>
</evidence>
<feature type="chain" id="PRO_5044015384" description="Lipoprotein" evidence="1">
    <location>
        <begin position="22"/>
        <end position="207"/>
    </location>
</feature>
<evidence type="ECO:0008006" key="4">
    <source>
        <dbReference type="Google" id="ProtNLM"/>
    </source>
</evidence>
<reference evidence="2" key="1">
    <citation type="submission" date="2023-07" db="EMBL/GenBank/DDBJ databases">
        <title>Sorghum-associated microbial communities from plants grown in Nebraska, USA.</title>
        <authorList>
            <person name="Schachtman D."/>
        </authorList>
    </citation>
    <scope>NUCLEOTIDE SEQUENCE</scope>
    <source>
        <strain evidence="2">DS2795</strain>
    </source>
</reference>
<organism evidence="2 3">
    <name type="scientific">Variovorax boronicumulans</name>
    <dbReference type="NCBI Taxonomy" id="436515"/>
    <lineage>
        <taxon>Bacteria</taxon>
        <taxon>Pseudomonadati</taxon>
        <taxon>Pseudomonadota</taxon>
        <taxon>Betaproteobacteria</taxon>
        <taxon>Burkholderiales</taxon>
        <taxon>Comamonadaceae</taxon>
        <taxon>Variovorax</taxon>
    </lineage>
</organism>
<feature type="signal peptide" evidence="1">
    <location>
        <begin position="1"/>
        <end position="21"/>
    </location>
</feature>
<dbReference type="EMBL" id="JAUSRR010000002">
    <property type="protein sequence ID" value="MDP9921841.1"/>
    <property type="molecule type" value="Genomic_DNA"/>
</dbReference>
<dbReference type="PROSITE" id="PS51257">
    <property type="entry name" value="PROKAR_LIPOPROTEIN"/>
    <property type="match status" value="1"/>
</dbReference>
<evidence type="ECO:0000256" key="1">
    <source>
        <dbReference type="SAM" id="SignalP"/>
    </source>
</evidence>